<comment type="caution">
    <text evidence="3">The sequence shown here is derived from an EMBL/GenBank/DDBJ whole genome shotgun (WGS) entry which is preliminary data.</text>
</comment>
<feature type="coiled-coil region" evidence="1">
    <location>
        <begin position="88"/>
        <end position="136"/>
    </location>
</feature>
<dbReference type="eggNOG" id="ENOG5031BGR">
    <property type="taxonomic scope" value="Bacteria"/>
</dbReference>
<gene>
    <name evidence="3" type="ORF">RGCCGE502_08375</name>
</gene>
<protein>
    <submittedName>
        <fullName evidence="3">Uncharacterized protein</fullName>
    </submittedName>
</protein>
<evidence type="ECO:0000256" key="1">
    <source>
        <dbReference type="SAM" id="Coils"/>
    </source>
</evidence>
<sequence>MTSKAGEETTIKTAKQPAGRSRTMVIAGLGTAAFLIGAGLLGWFAHAGSCSSLGTYSCMTAADWGDFIGGVFAPVAFIWLVAAVWIQSQELSEQREELRLTRLEFEANRGVMKQQAEEAKRQAEYIEEQTKLLREEAHSRKRDENLTSFSSLISRFIDFSREVSDNVVYRIGPDTDSIFQRYISAGVTQERYISQNYKHMKETLRHVNIGEIIVVGEELFEEAFIYIYSAEEILESIPYHARVSWKRSKLRALIDLYCQIIVHGVQFEHLRHYASARETRMSHLSR</sequence>
<feature type="transmembrane region" description="Helical" evidence="2">
    <location>
        <begin position="25"/>
        <end position="47"/>
    </location>
</feature>
<dbReference type="AlphaFoldDB" id="S3IHP8"/>
<proteinExistence type="predicted"/>
<keyword evidence="4" id="KW-1185">Reference proteome</keyword>
<keyword evidence="2" id="KW-0472">Membrane</keyword>
<reference evidence="3 4" key="1">
    <citation type="journal article" date="2012" name="J. Bacteriol.">
        <title>Genome sequence of Rhizobium grahamii CCGE502, a broad-host-range symbiont with low nodulation competitiveness in Phaseolus vulgaris.</title>
        <authorList>
            <person name="Althabegoiti M.J."/>
            <person name="Lozano L."/>
            <person name="Torres-Tejerizo G."/>
            <person name="Ormeno-Orrillo E."/>
            <person name="Rogel M.A."/>
            <person name="Gonzalez V."/>
            <person name="Martinez-Romero E."/>
        </authorList>
    </citation>
    <scope>NUCLEOTIDE SEQUENCE [LARGE SCALE GENOMIC DNA]</scope>
    <source>
        <strain evidence="3 4">CCGE 502</strain>
    </source>
</reference>
<keyword evidence="2" id="KW-1133">Transmembrane helix</keyword>
<keyword evidence="1" id="KW-0175">Coiled coil</keyword>
<evidence type="ECO:0000313" key="4">
    <source>
        <dbReference type="Proteomes" id="UP000014411"/>
    </source>
</evidence>
<evidence type="ECO:0000256" key="2">
    <source>
        <dbReference type="SAM" id="Phobius"/>
    </source>
</evidence>
<name>S3IHP8_9HYPH</name>
<feature type="transmembrane region" description="Helical" evidence="2">
    <location>
        <begin position="67"/>
        <end position="86"/>
    </location>
</feature>
<accession>S3IHP8</accession>
<organism evidence="3 4">
    <name type="scientific">Rhizobium grahamii CCGE 502</name>
    <dbReference type="NCBI Taxonomy" id="990285"/>
    <lineage>
        <taxon>Bacteria</taxon>
        <taxon>Pseudomonadati</taxon>
        <taxon>Pseudomonadota</taxon>
        <taxon>Alphaproteobacteria</taxon>
        <taxon>Hyphomicrobiales</taxon>
        <taxon>Rhizobiaceae</taxon>
        <taxon>Rhizobium/Agrobacterium group</taxon>
        <taxon>Rhizobium</taxon>
    </lineage>
</organism>
<dbReference type="Proteomes" id="UP000014411">
    <property type="component" value="Unassembled WGS sequence"/>
</dbReference>
<dbReference type="EMBL" id="AEYE02000011">
    <property type="protein sequence ID" value="EPE98428.1"/>
    <property type="molecule type" value="Genomic_DNA"/>
</dbReference>
<evidence type="ECO:0000313" key="3">
    <source>
        <dbReference type="EMBL" id="EPE98428.1"/>
    </source>
</evidence>
<dbReference type="HOGENOM" id="CLU_972786_0_0_5"/>
<keyword evidence="2" id="KW-0812">Transmembrane</keyword>